<sequence length="213" mass="24576">MSGPFQNIYHLRRVADTAAKACYVCHKPSSSVMITPDNKDFFYVCPIHLKDRHFCSPIVDTEAEEKKKKEEALAKEIEKVKKEYEERQKKKKDKSKEKKSDEESKKEEKSSNTDKQEGNDEKERDDKVYTLPYPTSPAHSPSGHPYAQTLNIESLKNSAQSTSTSDDGPRIFALHKNFYQMRIDRLRNLEAAKRYRQRLQDPSFFPSVPSGGL</sequence>
<dbReference type="AlphaFoldDB" id="A0A5N6EHK0"/>
<dbReference type="InterPro" id="IPR013640">
    <property type="entry name" value="Vfa1"/>
</dbReference>
<name>A0A5N6EHK0_9EURO</name>
<accession>A0A5N6EHK0</accession>
<feature type="compositionally biased region" description="Polar residues" evidence="1">
    <location>
        <begin position="148"/>
        <end position="166"/>
    </location>
</feature>
<feature type="region of interest" description="Disordered" evidence="1">
    <location>
        <begin position="83"/>
        <end position="170"/>
    </location>
</feature>
<evidence type="ECO:0000256" key="1">
    <source>
        <dbReference type="SAM" id="MobiDB-lite"/>
    </source>
</evidence>
<gene>
    <name evidence="2" type="ORF">BDV33DRAFT_206997</name>
</gene>
<organism evidence="2 3">
    <name type="scientific">Aspergillus novoparasiticus</name>
    <dbReference type="NCBI Taxonomy" id="986946"/>
    <lineage>
        <taxon>Eukaryota</taxon>
        <taxon>Fungi</taxon>
        <taxon>Dikarya</taxon>
        <taxon>Ascomycota</taxon>
        <taxon>Pezizomycotina</taxon>
        <taxon>Eurotiomycetes</taxon>
        <taxon>Eurotiomycetidae</taxon>
        <taxon>Eurotiales</taxon>
        <taxon>Aspergillaceae</taxon>
        <taxon>Aspergillus</taxon>
        <taxon>Aspergillus subgen. Circumdati</taxon>
    </lineage>
</organism>
<dbReference type="GO" id="GO:0007034">
    <property type="term" value="P:vacuolar transport"/>
    <property type="evidence" value="ECO:0007669"/>
    <property type="project" value="TreeGrafter"/>
</dbReference>
<evidence type="ECO:0000313" key="3">
    <source>
        <dbReference type="Proteomes" id="UP000326799"/>
    </source>
</evidence>
<dbReference type="EMBL" id="ML733473">
    <property type="protein sequence ID" value="KAB8216868.1"/>
    <property type="molecule type" value="Genomic_DNA"/>
</dbReference>
<reference evidence="2 3" key="1">
    <citation type="submission" date="2019-04" db="EMBL/GenBank/DDBJ databases">
        <title>Fungal friends and foes A comparative genomics study of 23 Aspergillus species from section Flavi.</title>
        <authorList>
            <consortium name="DOE Joint Genome Institute"/>
            <person name="Kjaerbolling I."/>
            <person name="Vesth T.C."/>
            <person name="Frisvad J.C."/>
            <person name="Nybo J.L."/>
            <person name="Theobald S."/>
            <person name="Kildgaard S."/>
            <person name="Petersen T.I."/>
            <person name="Kuo A."/>
            <person name="Sato A."/>
            <person name="Lyhne E.K."/>
            <person name="Kogle M.E."/>
            <person name="Wiebenga A."/>
            <person name="Kun R.S."/>
            <person name="Lubbers R.J."/>
            <person name="Makela M.R."/>
            <person name="Barry K."/>
            <person name="Chovatia M."/>
            <person name="Clum A."/>
            <person name="Daum C."/>
            <person name="Haridas S."/>
            <person name="He G."/>
            <person name="LaButti K."/>
            <person name="Lipzen A."/>
            <person name="Mondo S."/>
            <person name="Pangilinan J."/>
            <person name="Riley R."/>
            <person name="Salamov A."/>
            <person name="Simmons B.A."/>
            <person name="Magnuson J.K."/>
            <person name="Henrissat B."/>
            <person name="Mortensen U.H."/>
            <person name="Larsen T.O."/>
            <person name="De vries R.P."/>
            <person name="Grigoriev I.V."/>
            <person name="Machida M."/>
            <person name="Baker S.E."/>
            <person name="Andersen M.R."/>
        </authorList>
    </citation>
    <scope>NUCLEOTIDE SEQUENCE [LARGE SCALE GENOMIC DNA]</scope>
    <source>
        <strain evidence="2 3">CBS 126849</strain>
    </source>
</reference>
<protein>
    <submittedName>
        <fullName evidence="2">AAA-ATPase Vps4-associated protein 1-domain-containing protein</fullName>
    </submittedName>
</protein>
<feature type="compositionally biased region" description="Basic and acidic residues" evidence="1">
    <location>
        <begin position="83"/>
        <end position="128"/>
    </location>
</feature>
<dbReference type="Proteomes" id="UP000326799">
    <property type="component" value="Unassembled WGS sequence"/>
</dbReference>
<dbReference type="PANTHER" id="PTHR28218:SF1">
    <property type="entry name" value="VPS4-ASSOCIATED PROTEIN 1"/>
    <property type="match status" value="1"/>
</dbReference>
<dbReference type="GO" id="GO:0005768">
    <property type="term" value="C:endosome"/>
    <property type="evidence" value="ECO:0007669"/>
    <property type="project" value="TreeGrafter"/>
</dbReference>
<proteinExistence type="predicted"/>
<keyword evidence="3" id="KW-1185">Reference proteome</keyword>
<evidence type="ECO:0000313" key="2">
    <source>
        <dbReference type="EMBL" id="KAB8216868.1"/>
    </source>
</evidence>
<dbReference type="PANTHER" id="PTHR28218">
    <property type="entry name" value="VPS4-ASSOCIATED PROTEIN 1"/>
    <property type="match status" value="1"/>
</dbReference>
<dbReference type="Pfam" id="PF08432">
    <property type="entry name" value="Vfa1"/>
    <property type="match status" value="1"/>
</dbReference>